<reference evidence="7 8" key="1">
    <citation type="submission" date="2022-06" db="EMBL/GenBank/DDBJ databases">
        <title>Rhizosaccharibacter gen. nov. sp. nov. KSS12, endophytic bacteria isolated from sugarcane.</title>
        <authorList>
            <person name="Pitiwittayakul N."/>
        </authorList>
    </citation>
    <scope>NUCLEOTIDE SEQUENCE [LARGE SCALE GENOMIC DNA]</scope>
    <source>
        <strain evidence="7 8">KSS12</strain>
    </source>
</reference>
<gene>
    <name evidence="6 7" type="primary">rsmG</name>
    <name evidence="7" type="ORF">NFI88_00950</name>
</gene>
<dbReference type="EMBL" id="JAMZEJ010000001">
    <property type="protein sequence ID" value="MCQ8239406.1"/>
    <property type="molecule type" value="Genomic_DNA"/>
</dbReference>
<keyword evidence="5 6" id="KW-0949">S-adenosyl-L-methionine</keyword>
<dbReference type="Gene3D" id="3.40.50.150">
    <property type="entry name" value="Vaccinia Virus protein VP39"/>
    <property type="match status" value="1"/>
</dbReference>
<dbReference type="GO" id="GO:0032259">
    <property type="term" value="P:methylation"/>
    <property type="evidence" value="ECO:0007669"/>
    <property type="project" value="UniProtKB-KW"/>
</dbReference>
<dbReference type="EC" id="2.1.1.170" evidence="6"/>
<comment type="catalytic activity">
    <reaction evidence="6">
        <text>guanosine(527) in 16S rRNA + S-adenosyl-L-methionine = N(7)-methylguanosine(527) in 16S rRNA + S-adenosyl-L-homocysteine</text>
        <dbReference type="Rhea" id="RHEA:42732"/>
        <dbReference type="Rhea" id="RHEA-COMP:10209"/>
        <dbReference type="Rhea" id="RHEA-COMP:10210"/>
        <dbReference type="ChEBI" id="CHEBI:57856"/>
        <dbReference type="ChEBI" id="CHEBI:59789"/>
        <dbReference type="ChEBI" id="CHEBI:74269"/>
        <dbReference type="ChEBI" id="CHEBI:74480"/>
        <dbReference type="EC" id="2.1.1.170"/>
    </reaction>
</comment>
<keyword evidence="4 6" id="KW-0808">Transferase</keyword>
<comment type="caution">
    <text evidence="6">Lacks conserved residue(s) required for the propagation of feature annotation.</text>
</comment>
<sequence>MTPPFPDQPPAVREKLVAFAALLRRWNARINLVSPADLPVLEQRHVADCLQLVPLLPPDAATLTDMGSGAGFPGLILAIATGLPATLIESDQRKASFLREAARTCGASVSVLPQRLEEARPPPAPVVTARALAPLGRLLGWAEPLLAPGGICLFLKGRQAGDELTAAAAEWHMAATRIPSRTSADGVILRLSDIRRATSDAGPRRS</sequence>
<dbReference type="Pfam" id="PF02527">
    <property type="entry name" value="GidB"/>
    <property type="match status" value="1"/>
</dbReference>
<dbReference type="Proteomes" id="UP001524547">
    <property type="component" value="Unassembled WGS sequence"/>
</dbReference>
<keyword evidence="2 6" id="KW-0698">rRNA processing</keyword>
<dbReference type="InterPro" id="IPR029063">
    <property type="entry name" value="SAM-dependent_MTases_sf"/>
</dbReference>
<protein>
    <recommendedName>
        <fullName evidence="6">Ribosomal RNA small subunit methyltransferase G</fullName>
        <ecNumber evidence="6">2.1.1.170</ecNumber>
    </recommendedName>
    <alternativeName>
        <fullName evidence="6">16S rRNA 7-methylguanosine methyltransferase</fullName>
        <shortName evidence="6">16S rRNA m7G methyltransferase</shortName>
    </alternativeName>
</protein>
<evidence type="ECO:0000256" key="2">
    <source>
        <dbReference type="ARBA" id="ARBA00022552"/>
    </source>
</evidence>
<dbReference type="SUPFAM" id="SSF53335">
    <property type="entry name" value="S-adenosyl-L-methionine-dependent methyltransferases"/>
    <property type="match status" value="1"/>
</dbReference>
<evidence type="ECO:0000256" key="4">
    <source>
        <dbReference type="ARBA" id="ARBA00022679"/>
    </source>
</evidence>
<accession>A0ABT1VSU1</accession>
<evidence type="ECO:0000313" key="7">
    <source>
        <dbReference type="EMBL" id="MCQ8239406.1"/>
    </source>
</evidence>
<organism evidence="7 8">
    <name type="scientific">Rhizosaccharibacter radicis</name>
    <dbReference type="NCBI Taxonomy" id="2782605"/>
    <lineage>
        <taxon>Bacteria</taxon>
        <taxon>Pseudomonadati</taxon>
        <taxon>Pseudomonadota</taxon>
        <taxon>Alphaproteobacteria</taxon>
        <taxon>Acetobacterales</taxon>
        <taxon>Acetobacteraceae</taxon>
        <taxon>Rhizosaccharibacter</taxon>
    </lineage>
</organism>
<feature type="binding site" evidence="6">
    <location>
        <position position="67"/>
    </location>
    <ligand>
        <name>S-adenosyl-L-methionine</name>
        <dbReference type="ChEBI" id="CHEBI:59789"/>
    </ligand>
</feature>
<dbReference type="NCBIfam" id="TIGR00138">
    <property type="entry name" value="rsmG_gidB"/>
    <property type="match status" value="1"/>
</dbReference>
<comment type="caution">
    <text evidence="7">The sequence shown here is derived from an EMBL/GenBank/DDBJ whole genome shotgun (WGS) entry which is preliminary data.</text>
</comment>
<evidence type="ECO:0000256" key="6">
    <source>
        <dbReference type="HAMAP-Rule" id="MF_00074"/>
    </source>
</evidence>
<feature type="binding site" evidence="6">
    <location>
        <position position="72"/>
    </location>
    <ligand>
        <name>S-adenosyl-L-methionine</name>
        <dbReference type="ChEBI" id="CHEBI:59789"/>
    </ligand>
</feature>
<dbReference type="PANTHER" id="PTHR31760">
    <property type="entry name" value="S-ADENOSYL-L-METHIONINE-DEPENDENT METHYLTRANSFERASES SUPERFAMILY PROTEIN"/>
    <property type="match status" value="1"/>
</dbReference>
<comment type="subcellular location">
    <subcellularLocation>
        <location evidence="6">Cytoplasm</location>
    </subcellularLocation>
</comment>
<evidence type="ECO:0000256" key="1">
    <source>
        <dbReference type="ARBA" id="ARBA00022490"/>
    </source>
</evidence>
<feature type="binding site" evidence="6">
    <location>
        <position position="130"/>
    </location>
    <ligand>
        <name>S-adenosyl-L-methionine</name>
        <dbReference type="ChEBI" id="CHEBI:59789"/>
    </ligand>
</feature>
<evidence type="ECO:0000313" key="8">
    <source>
        <dbReference type="Proteomes" id="UP001524547"/>
    </source>
</evidence>
<proteinExistence type="inferred from homology"/>
<evidence type="ECO:0000256" key="5">
    <source>
        <dbReference type="ARBA" id="ARBA00022691"/>
    </source>
</evidence>
<feature type="binding site" evidence="6">
    <location>
        <begin position="116"/>
        <end position="117"/>
    </location>
    <ligand>
        <name>S-adenosyl-L-methionine</name>
        <dbReference type="ChEBI" id="CHEBI:59789"/>
    </ligand>
</feature>
<comment type="function">
    <text evidence="6">Specifically methylates the N7 position of guanine in position 527 of 16S rRNA.</text>
</comment>
<dbReference type="RefSeq" id="WP_422918146.1">
    <property type="nucleotide sequence ID" value="NZ_JAMZEJ010000001.1"/>
</dbReference>
<comment type="similarity">
    <text evidence="6">Belongs to the methyltransferase superfamily. RNA methyltransferase RsmG family.</text>
</comment>
<name>A0ABT1VSU1_9PROT</name>
<dbReference type="PANTHER" id="PTHR31760:SF0">
    <property type="entry name" value="S-ADENOSYL-L-METHIONINE-DEPENDENT METHYLTRANSFERASES SUPERFAMILY PROTEIN"/>
    <property type="match status" value="1"/>
</dbReference>
<keyword evidence="1 6" id="KW-0963">Cytoplasm</keyword>
<dbReference type="HAMAP" id="MF_00074">
    <property type="entry name" value="16SrRNA_methyltr_G"/>
    <property type="match status" value="1"/>
</dbReference>
<keyword evidence="3 6" id="KW-0489">Methyltransferase</keyword>
<evidence type="ECO:0000256" key="3">
    <source>
        <dbReference type="ARBA" id="ARBA00022603"/>
    </source>
</evidence>
<keyword evidence="8" id="KW-1185">Reference proteome</keyword>
<dbReference type="InterPro" id="IPR003682">
    <property type="entry name" value="rRNA_ssu_MeTfrase_G"/>
</dbReference>
<dbReference type="GO" id="GO:0008168">
    <property type="term" value="F:methyltransferase activity"/>
    <property type="evidence" value="ECO:0007669"/>
    <property type="project" value="UniProtKB-KW"/>
</dbReference>